<keyword evidence="5" id="KW-0472">Membrane</keyword>
<evidence type="ECO:0000256" key="6">
    <source>
        <dbReference type="ARBA" id="ARBA00023176"/>
    </source>
</evidence>
<feature type="domain" description="Clathrin heavy chain linker core motif" evidence="9">
    <location>
        <begin position="330"/>
        <end position="353"/>
    </location>
</feature>
<dbReference type="Pfam" id="PF13838">
    <property type="entry name" value="Clathrin_H_link"/>
    <property type="match status" value="1"/>
</dbReference>
<dbReference type="GO" id="GO:0005198">
    <property type="term" value="F:structural molecule activity"/>
    <property type="evidence" value="ECO:0007669"/>
    <property type="project" value="InterPro"/>
</dbReference>
<evidence type="ECO:0000256" key="1">
    <source>
        <dbReference type="ARBA" id="ARBA00004180"/>
    </source>
</evidence>
<evidence type="ECO:0000256" key="5">
    <source>
        <dbReference type="ARBA" id="ARBA00023136"/>
    </source>
</evidence>
<dbReference type="GO" id="GO:0032051">
    <property type="term" value="F:clathrin light chain binding"/>
    <property type="evidence" value="ECO:0007669"/>
    <property type="project" value="InterPro"/>
</dbReference>
<evidence type="ECO:0000313" key="11">
    <source>
        <dbReference type="Proteomes" id="UP000696485"/>
    </source>
</evidence>
<dbReference type="Pfam" id="PF01394">
    <property type="entry name" value="Clathrin_propel"/>
    <property type="match status" value="1"/>
</dbReference>
<dbReference type="SUPFAM" id="SSF48371">
    <property type="entry name" value="ARM repeat"/>
    <property type="match status" value="4"/>
</dbReference>
<evidence type="ECO:0000256" key="7">
    <source>
        <dbReference type="ARBA" id="ARBA00023329"/>
    </source>
</evidence>
<dbReference type="GO" id="GO:0030132">
    <property type="term" value="C:clathrin coat of coated pit"/>
    <property type="evidence" value="ECO:0007669"/>
    <property type="project" value="InterPro"/>
</dbReference>
<protein>
    <recommendedName>
        <fullName evidence="9">Clathrin heavy chain linker core motif domain-containing protein</fullName>
    </recommendedName>
</protein>
<keyword evidence="4" id="KW-0677">Repeat</keyword>
<dbReference type="Pfam" id="PF00637">
    <property type="entry name" value="Clathrin"/>
    <property type="match status" value="4"/>
</dbReference>
<dbReference type="PANTHER" id="PTHR10292:SF1">
    <property type="entry name" value="CLATHRIN HEAVY CHAIN"/>
    <property type="match status" value="1"/>
</dbReference>
<feature type="repeat" description="CHCR" evidence="8">
    <location>
        <begin position="557"/>
        <end position="703"/>
    </location>
</feature>
<dbReference type="PANTHER" id="PTHR10292">
    <property type="entry name" value="CLATHRIN HEAVY CHAIN RELATED"/>
    <property type="match status" value="1"/>
</dbReference>
<dbReference type="EMBL" id="JAAAUY010000823">
    <property type="protein sequence ID" value="KAF9326122.1"/>
    <property type="molecule type" value="Genomic_DNA"/>
</dbReference>
<dbReference type="GO" id="GO:0071439">
    <property type="term" value="C:clathrin complex"/>
    <property type="evidence" value="ECO:0007669"/>
    <property type="project" value="InterPro"/>
</dbReference>
<dbReference type="GO" id="GO:0006886">
    <property type="term" value="P:intracellular protein transport"/>
    <property type="evidence" value="ECO:0007669"/>
    <property type="project" value="UniProtKB-UniRule"/>
</dbReference>
<dbReference type="GO" id="GO:0006895">
    <property type="term" value="P:Golgi to endosome transport"/>
    <property type="evidence" value="ECO:0007669"/>
    <property type="project" value="TreeGrafter"/>
</dbReference>
<comment type="similarity">
    <text evidence="3">Belongs to the clathrin heavy chain family.</text>
</comment>
<keyword evidence="6" id="KW-0168">Coated pit</keyword>
<dbReference type="FunFam" id="2.130.10.110:FF:000003">
    <property type="entry name" value="Clathrin heavy chain"/>
    <property type="match status" value="1"/>
</dbReference>
<comment type="subcellular location">
    <subcellularLocation>
        <location evidence="1">Cytoplasmic vesicle membrane</location>
        <topology evidence="1">Peripheral membrane protein</topology>
        <orientation evidence="1">Cytoplasmic side</orientation>
    </subcellularLocation>
    <subcellularLocation>
        <location evidence="2">Membrane</location>
        <location evidence="2">Coated pit</location>
        <topology evidence="2">Peripheral membrane protein</topology>
        <orientation evidence="2">Cytoplasmic side</orientation>
    </subcellularLocation>
</comment>
<dbReference type="GO" id="GO:0030130">
    <property type="term" value="C:clathrin coat of trans-Golgi network vesicle"/>
    <property type="evidence" value="ECO:0007669"/>
    <property type="project" value="InterPro"/>
</dbReference>
<dbReference type="PROSITE" id="PS50236">
    <property type="entry name" value="CHCR"/>
    <property type="match status" value="4"/>
</dbReference>
<accession>A0A9P5SDC5</accession>
<dbReference type="InterPro" id="IPR015348">
    <property type="entry name" value="Clathrin_H-chain_linker_core"/>
</dbReference>
<dbReference type="InterPro" id="IPR000547">
    <property type="entry name" value="Clathrin_H-chain/VPS_repeat"/>
</dbReference>
<evidence type="ECO:0000256" key="3">
    <source>
        <dbReference type="ARBA" id="ARBA00009535"/>
    </source>
</evidence>
<dbReference type="InterPro" id="IPR055358">
    <property type="entry name" value="CHCR"/>
</dbReference>
<organism evidence="10 11">
    <name type="scientific">Podila minutissima</name>
    <dbReference type="NCBI Taxonomy" id="64525"/>
    <lineage>
        <taxon>Eukaryota</taxon>
        <taxon>Fungi</taxon>
        <taxon>Fungi incertae sedis</taxon>
        <taxon>Mucoromycota</taxon>
        <taxon>Mortierellomycotina</taxon>
        <taxon>Mortierellomycetes</taxon>
        <taxon>Mortierellales</taxon>
        <taxon>Mortierellaceae</taxon>
        <taxon>Podila</taxon>
    </lineage>
</organism>
<feature type="non-terminal residue" evidence="10">
    <location>
        <position position="1108"/>
    </location>
</feature>
<feature type="repeat" description="CHCR" evidence="8">
    <location>
        <begin position="706"/>
        <end position="848"/>
    </location>
</feature>
<dbReference type="GO" id="GO:0006898">
    <property type="term" value="P:receptor-mediated endocytosis"/>
    <property type="evidence" value="ECO:0007669"/>
    <property type="project" value="TreeGrafter"/>
</dbReference>
<dbReference type="Pfam" id="PF09268">
    <property type="entry name" value="Clathrin-link"/>
    <property type="match status" value="1"/>
</dbReference>
<dbReference type="InterPro" id="IPR016025">
    <property type="entry name" value="Clathrin_H-chain_N"/>
</dbReference>
<dbReference type="InterPro" id="IPR016341">
    <property type="entry name" value="Clathrin_heavy_chain"/>
</dbReference>
<keyword evidence="11" id="KW-1185">Reference proteome</keyword>
<evidence type="ECO:0000256" key="4">
    <source>
        <dbReference type="ARBA" id="ARBA00022737"/>
    </source>
</evidence>
<dbReference type="InterPro" id="IPR022365">
    <property type="entry name" value="Clathrin_H-chain_propeller_rpt"/>
</dbReference>
<feature type="repeat" description="CHCR" evidence="8">
    <location>
        <begin position="853"/>
        <end position="992"/>
    </location>
</feature>
<name>A0A9P5SDC5_9FUNG</name>
<keyword evidence="7" id="KW-0968">Cytoplasmic vesicle</keyword>
<dbReference type="Proteomes" id="UP000696485">
    <property type="component" value="Unassembled WGS sequence"/>
</dbReference>
<dbReference type="GO" id="GO:0030479">
    <property type="term" value="C:actin cortical patch"/>
    <property type="evidence" value="ECO:0007669"/>
    <property type="project" value="TreeGrafter"/>
</dbReference>
<dbReference type="Gene3D" id="1.25.40.10">
    <property type="entry name" value="Tetratricopeptide repeat domain"/>
    <property type="match status" value="2"/>
</dbReference>
<dbReference type="AlphaFoldDB" id="A0A9P5SDC5"/>
<dbReference type="SUPFAM" id="SSF50989">
    <property type="entry name" value="Clathrin heavy-chain terminal domain"/>
    <property type="match status" value="1"/>
</dbReference>
<feature type="repeat" description="CHCR" evidence="8">
    <location>
        <begin position="998"/>
        <end position="1108"/>
    </location>
</feature>
<proteinExistence type="inferred from homology"/>
<evidence type="ECO:0000256" key="8">
    <source>
        <dbReference type="PROSITE-ProRule" id="PRU01006"/>
    </source>
</evidence>
<dbReference type="SMART" id="SM00299">
    <property type="entry name" value="CLH"/>
    <property type="match status" value="4"/>
</dbReference>
<dbReference type="GO" id="GO:0005829">
    <property type="term" value="C:cytosol"/>
    <property type="evidence" value="ECO:0007669"/>
    <property type="project" value="GOC"/>
</dbReference>
<comment type="caution">
    <text evidence="10">The sequence shown here is derived from an EMBL/GenBank/DDBJ whole genome shotgun (WGS) entry which is preliminary data.</text>
</comment>
<dbReference type="PIRSF" id="PIRSF002290">
    <property type="entry name" value="Clathrin_H_chain"/>
    <property type="match status" value="1"/>
</dbReference>
<dbReference type="InterPro" id="IPR011990">
    <property type="entry name" value="TPR-like_helical_dom_sf"/>
</dbReference>
<evidence type="ECO:0000313" key="10">
    <source>
        <dbReference type="EMBL" id="KAF9326122.1"/>
    </source>
</evidence>
<evidence type="ECO:0000256" key="2">
    <source>
        <dbReference type="ARBA" id="ARBA00004277"/>
    </source>
</evidence>
<sequence length="1108" mass="124719">MAKPLPIRAQEHFKLQALGIDPASINFNNLTLASDRYVCIRESRDGKKLAAIVDTTNTSSIMRRTITAGAITLHPEGKILVLRDGRQAQLFSLETKTKIKSCMMGEDIEFCKWISSRILAMVTSTTVYHWPLEGDLEPVKIFDRLANMGKCRIINYRASSDENWMVLVGIFSQDGRAAGAMQLYSKDADMSQPIDGHAAAFAEIELDGSSSPTKLFVSAVRTSSTANLQIAEIAHVVGNPSFSRKVADIVFPSGFEGDFPTAVQVSPKHGIVYMITKYGFLHLYDIETGTCIYMNRLSGETIFATAACEATGGFVAVNIIGQFFSTCVDEANLVPYITDHLKDPEVALKVATRTGLPGAEELLVKRFWKFYQAGNYIEAAKTAATSPGDILRTPQTIEQFKHANGNPAPIRQYFNMLLENGKLNRQESIELVKPAVAKGRKDLLEKWIKEDKFTLFLSFEDIPKFLTRDYVIVIELECSEELGDLIKSQDFYMAFTVYFRANVHSKAIVCLAELKLYTMIFQYAERIGYAPDYLYILNHVLHLDPDGGASFAILLVKNESGDLVTLEKIVDVYMAQNLVKQATTFLLGALNDNVPRHAHLQTRLLEMILKHDPQVAESIFSSKTLTYYDRAAIATMCEKAGLYQRALEHYAEDGDIRQVLAHSHLLKTDRVMAYFEGLSAKQSLASLQEMLDANMAQNLPIVVQIAIKYLDKLAPAKLIKLFESHKAFEGLYGYFGAIVNTSQDPEVIFKYIEAGCKTGQIKEVERICSENKHYNPEKVKNFFKDTKLTDPLPLITVCDRFDFIHDLVLYLHQNNLYKDIETYIRTVNPSRTPAVIGALLDVGCDKSIINNLLMSVRGDMLIQELVDLTEKRNHLKLLMPWLETKVSEGSKDTEVFNALAKIYINCSNDPETFLKSNEYYDPNTIGKYCEKRDPILAYIAYERGKCDMELVKLTNHNSMFKQQARYLVKRRDLDLWAHVLDSTNLRRHFLIDEVVAAVSESQDPEEVSVAVKAFMEAYLPNDLINLLEQIVLKPTAFTDCSGLQNLLVLTAIQVDKAKVMNYVKQLDNFDAQDVADYAVRNGLFEEALVVYKDNNNHASAMNVLIEHG</sequence>
<evidence type="ECO:0000259" key="9">
    <source>
        <dbReference type="Pfam" id="PF09268"/>
    </source>
</evidence>
<dbReference type="Gene3D" id="2.130.10.110">
    <property type="entry name" value="Clathrin heavy-chain terminal domain"/>
    <property type="match status" value="1"/>
</dbReference>
<reference evidence="10" key="1">
    <citation type="journal article" date="2020" name="Fungal Divers.">
        <title>Resolving the Mortierellaceae phylogeny through synthesis of multi-gene phylogenetics and phylogenomics.</title>
        <authorList>
            <person name="Vandepol N."/>
            <person name="Liber J."/>
            <person name="Desiro A."/>
            <person name="Na H."/>
            <person name="Kennedy M."/>
            <person name="Barry K."/>
            <person name="Grigoriev I.V."/>
            <person name="Miller A.N."/>
            <person name="O'Donnell K."/>
            <person name="Stajich J.E."/>
            <person name="Bonito G."/>
        </authorList>
    </citation>
    <scope>NUCLEOTIDE SEQUENCE</scope>
    <source>
        <strain evidence="10">NVP1</strain>
    </source>
</reference>
<gene>
    <name evidence="10" type="ORF">BG006_010429</name>
</gene>
<dbReference type="InterPro" id="IPR016024">
    <property type="entry name" value="ARM-type_fold"/>
</dbReference>